<dbReference type="Pfam" id="PF00106">
    <property type="entry name" value="adh_short"/>
    <property type="match status" value="1"/>
</dbReference>
<dbReference type="PANTHER" id="PTHR43647">
    <property type="entry name" value="DEHYDROGENASE"/>
    <property type="match status" value="1"/>
</dbReference>
<protein>
    <recommendedName>
        <fullName evidence="2">3beta-hydroxysteroid 3-dehydrogenase</fullName>
        <ecNumber evidence="2">1.1.1.270</ecNumber>
    </recommendedName>
</protein>
<dbReference type="InterPro" id="IPR036291">
    <property type="entry name" value="NAD(P)-bd_dom_sf"/>
</dbReference>
<dbReference type="GO" id="GO:0005789">
    <property type="term" value="C:endoplasmic reticulum membrane"/>
    <property type="evidence" value="ECO:0007669"/>
    <property type="project" value="TreeGrafter"/>
</dbReference>
<evidence type="ECO:0000313" key="3">
    <source>
        <dbReference type="EMBL" id="KAK3361764.1"/>
    </source>
</evidence>
<evidence type="ECO:0000313" key="4">
    <source>
        <dbReference type="Proteomes" id="UP001287356"/>
    </source>
</evidence>
<dbReference type="GO" id="GO:0000253">
    <property type="term" value="F:3-beta-hydroxysteroid 3-dehydrogenase (NADP+) activity"/>
    <property type="evidence" value="ECO:0007669"/>
    <property type="project" value="UniProtKB-EC"/>
</dbReference>
<dbReference type="EC" id="1.1.1.270" evidence="2"/>
<organism evidence="3 4">
    <name type="scientific">Lasiosphaeria ovina</name>
    <dbReference type="NCBI Taxonomy" id="92902"/>
    <lineage>
        <taxon>Eukaryota</taxon>
        <taxon>Fungi</taxon>
        <taxon>Dikarya</taxon>
        <taxon>Ascomycota</taxon>
        <taxon>Pezizomycotina</taxon>
        <taxon>Sordariomycetes</taxon>
        <taxon>Sordariomycetidae</taxon>
        <taxon>Sordariales</taxon>
        <taxon>Lasiosphaeriaceae</taxon>
        <taxon>Lasiosphaeria</taxon>
    </lineage>
</organism>
<reference evidence="3" key="1">
    <citation type="journal article" date="2023" name="Mol. Phylogenet. Evol.">
        <title>Genome-scale phylogeny and comparative genomics of the fungal order Sordariales.</title>
        <authorList>
            <person name="Hensen N."/>
            <person name="Bonometti L."/>
            <person name="Westerberg I."/>
            <person name="Brannstrom I.O."/>
            <person name="Guillou S."/>
            <person name="Cros-Aarteil S."/>
            <person name="Calhoun S."/>
            <person name="Haridas S."/>
            <person name="Kuo A."/>
            <person name="Mondo S."/>
            <person name="Pangilinan J."/>
            <person name="Riley R."/>
            <person name="LaButti K."/>
            <person name="Andreopoulos B."/>
            <person name="Lipzen A."/>
            <person name="Chen C."/>
            <person name="Yan M."/>
            <person name="Daum C."/>
            <person name="Ng V."/>
            <person name="Clum A."/>
            <person name="Steindorff A."/>
            <person name="Ohm R.A."/>
            <person name="Martin F."/>
            <person name="Silar P."/>
            <person name="Natvig D.O."/>
            <person name="Lalanne C."/>
            <person name="Gautier V."/>
            <person name="Ament-Velasquez S.L."/>
            <person name="Kruys A."/>
            <person name="Hutchinson M.I."/>
            <person name="Powell A.J."/>
            <person name="Barry K."/>
            <person name="Miller A.N."/>
            <person name="Grigoriev I.V."/>
            <person name="Debuchy R."/>
            <person name="Gladieux P."/>
            <person name="Hiltunen Thoren M."/>
            <person name="Johannesson H."/>
        </authorList>
    </citation>
    <scope>NUCLEOTIDE SEQUENCE</scope>
    <source>
        <strain evidence="3">CBS 958.72</strain>
    </source>
</reference>
<dbReference type="GO" id="GO:0005741">
    <property type="term" value="C:mitochondrial outer membrane"/>
    <property type="evidence" value="ECO:0007669"/>
    <property type="project" value="TreeGrafter"/>
</dbReference>
<sequence>MSTSSSPGSILITGANGGLGSAIVKQIINSPDLSKLHGIYTVRKVETATALSSTLSHSKRDHSHDTLALDLSTLANVRGFAHGINKRVAEGSLPPIRALILNAGFQEQATQTLTDDGFDISFECNYLSHWLLVLLLLQSMDTEHGRIVVIGSFTHDPYDPRMKTMDFYPDDKWRTMIHDTESIARGTWSTAKEDPSKLSGMRRYGASKLCQIMMIPELQRRLNNDPALSNISVLGVDPGAMPSGLLRRGNFMLSVVMGKIALPLLAAVNSVVSPNSEFRSTATSAGDVLWAAFDVATIGEHPKGLYHYQRKDFETSAEARDQAKQAMLWRDSISYTGITARETSLAAWN</sequence>
<dbReference type="SUPFAM" id="SSF51735">
    <property type="entry name" value="NAD(P)-binding Rossmann-fold domains"/>
    <property type="match status" value="1"/>
</dbReference>
<dbReference type="EMBL" id="JAULSN010000010">
    <property type="protein sequence ID" value="KAK3361764.1"/>
    <property type="molecule type" value="Genomic_DNA"/>
</dbReference>
<proteinExistence type="predicted"/>
<comment type="caution">
    <text evidence="3">The sequence shown here is derived from an EMBL/GenBank/DDBJ whole genome shotgun (WGS) entry which is preliminary data.</text>
</comment>
<gene>
    <name evidence="3" type="ORF">B0T24DRAFT_724247</name>
</gene>
<dbReference type="PANTHER" id="PTHR43647:SF4">
    <property type="entry name" value="KETOREDUCTASE (KR) DOMAIN-CONTAINING PROTEIN"/>
    <property type="match status" value="1"/>
</dbReference>
<reference evidence="3" key="2">
    <citation type="submission" date="2023-06" db="EMBL/GenBank/DDBJ databases">
        <authorList>
            <consortium name="Lawrence Berkeley National Laboratory"/>
            <person name="Haridas S."/>
            <person name="Hensen N."/>
            <person name="Bonometti L."/>
            <person name="Westerberg I."/>
            <person name="Brannstrom I.O."/>
            <person name="Guillou S."/>
            <person name="Cros-Aarteil S."/>
            <person name="Calhoun S."/>
            <person name="Kuo A."/>
            <person name="Mondo S."/>
            <person name="Pangilinan J."/>
            <person name="Riley R."/>
            <person name="Labutti K."/>
            <person name="Andreopoulos B."/>
            <person name="Lipzen A."/>
            <person name="Chen C."/>
            <person name="Yanf M."/>
            <person name="Daum C."/>
            <person name="Ng V."/>
            <person name="Clum A."/>
            <person name="Steindorff A."/>
            <person name="Ohm R."/>
            <person name="Martin F."/>
            <person name="Silar P."/>
            <person name="Natvig D."/>
            <person name="Lalanne C."/>
            <person name="Gautier V."/>
            <person name="Ament-Velasquez S.L."/>
            <person name="Kruys A."/>
            <person name="Hutchinson M.I."/>
            <person name="Powell A.J."/>
            <person name="Barry K."/>
            <person name="Miller A.N."/>
            <person name="Grigoriev I.V."/>
            <person name="Debuchy R."/>
            <person name="Gladieux P."/>
            <person name="Thoren M.H."/>
            <person name="Johannesson H."/>
        </authorList>
    </citation>
    <scope>NUCLEOTIDE SEQUENCE</scope>
    <source>
        <strain evidence="3">CBS 958.72</strain>
    </source>
</reference>
<dbReference type="PRINTS" id="PR00081">
    <property type="entry name" value="GDHRDH"/>
</dbReference>
<dbReference type="InterPro" id="IPR002347">
    <property type="entry name" value="SDR_fam"/>
</dbReference>
<evidence type="ECO:0000256" key="2">
    <source>
        <dbReference type="ARBA" id="ARBA00023621"/>
    </source>
</evidence>
<name>A0AAE0MZV7_9PEZI</name>
<dbReference type="GO" id="GO:0005811">
    <property type="term" value="C:lipid droplet"/>
    <property type="evidence" value="ECO:0007669"/>
    <property type="project" value="TreeGrafter"/>
</dbReference>
<dbReference type="Proteomes" id="UP001287356">
    <property type="component" value="Unassembled WGS sequence"/>
</dbReference>
<dbReference type="InterPro" id="IPR051593">
    <property type="entry name" value="Ergosterol_Biosynth_ERG27"/>
</dbReference>
<accession>A0AAE0MZV7</accession>
<keyword evidence="4" id="KW-1185">Reference proteome</keyword>
<comment type="pathway">
    <text evidence="1">Steroid biosynthesis; zymosterol biosynthesis; zymosterol from lanosterol: step 5/6.</text>
</comment>
<evidence type="ECO:0000256" key="1">
    <source>
        <dbReference type="ARBA" id="ARBA00023589"/>
    </source>
</evidence>
<dbReference type="AlphaFoldDB" id="A0AAE0MZV7"/>
<dbReference type="Gene3D" id="3.40.50.720">
    <property type="entry name" value="NAD(P)-binding Rossmann-like Domain"/>
    <property type="match status" value="1"/>
</dbReference>